<dbReference type="InterPro" id="IPR011762">
    <property type="entry name" value="COA_CT_N"/>
</dbReference>
<dbReference type="Gene3D" id="3.90.226.10">
    <property type="entry name" value="2-enoyl-CoA Hydratase, Chain A, domain 1"/>
    <property type="match status" value="2"/>
</dbReference>
<dbReference type="InterPro" id="IPR034733">
    <property type="entry name" value="AcCoA_carboxyl_beta"/>
</dbReference>
<dbReference type="FunFam" id="3.90.226.10:FF:000016">
    <property type="entry name" value="Propionyl-CoA carboxylase, beta subunit"/>
    <property type="match status" value="1"/>
</dbReference>
<dbReference type="InterPro" id="IPR000438">
    <property type="entry name" value="Acetyl_CoA_COase_Trfase_b_su"/>
</dbReference>
<dbReference type="PRINTS" id="PR01070">
    <property type="entry name" value="ACCCTRFRASEB"/>
</dbReference>
<evidence type="ECO:0000313" key="4">
    <source>
        <dbReference type="Proteomes" id="UP000266328"/>
    </source>
</evidence>
<dbReference type="OrthoDB" id="9803706at2"/>
<accession>A0A398CWK7</accession>
<evidence type="ECO:0000259" key="1">
    <source>
        <dbReference type="PROSITE" id="PS50980"/>
    </source>
</evidence>
<feature type="domain" description="CoA carboxyltransferase C-terminal" evidence="2">
    <location>
        <begin position="262"/>
        <end position="509"/>
    </location>
</feature>
<dbReference type="GO" id="GO:0004658">
    <property type="term" value="F:propionyl-CoA carboxylase activity"/>
    <property type="evidence" value="ECO:0007669"/>
    <property type="project" value="TreeGrafter"/>
</dbReference>
<dbReference type="RefSeq" id="WP_119089597.1">
    <property type="nucleotide sequence ID" value="NZ_QXIS01000034.1"/>
</dbReference>
<dbReference type="EMBL" id="QXIS01000034">
    <property type="protein sequence ID" value="RIE05639.1"/>
    <property type="molecule type" value="Genomic_DNA"/>
</dbReference>
<evidence type="ECO:0000259" key="2">
    <source>
        <dbReference type="PROSITE" id="PS50989"/>
    </source>
</evidence>
<gene>
    <name evidence="3" type="ORF">SMC7_06815</name>
</gene>
<keyword evidence="4" id="KW-1185">Reference proteome</keyword>
<name>A0A398CWK7_9BACT</name>
<organism evidence="3 4">
    <name type="scientific">Candidatus Cryosericum terrychapinii</name>
    <dbReference type="NCBI Taxonomy" id="2290919"/>
    <lineage>
        <taxon>Bacteria</taxon>
        <taxon>Pseudomonadati</taxon>
        <taxon>Caldisericota/Cryosericota group</taxon>
        <taxon>Candidatus Cryosericota</taxon>
        <taxon>Candidatus Cryosericia</taxon>
        <taxon>Candidatus Cryosericales</taxon>
        <taxon>Candidatus Cryosericaceae</taxon>
        <taxon>Candidatus Cryosericum</taxon>
    </lineage>
</organism>
<dbReference type="InterPro" id="IPR051047">
    <property type="entry name" value="AccD/PCCB"/>
</dbReference>
<proteinExistence type="predicted"/>
<comment type="caution">
    <text evidence="3">The sequence shown here is derived from an EMBL/GenBank/DDBJ whole genome shotgun (WGS) entry which is preliminary data.</text>
</comment>
<dbReference type="GO" id="GO:0009317">
    <property type="term" value="C:acetyl-CoA carboxylase complex"/>
    <property type="evidence" value="ECO:0007669"/>
    <property type="project" value="InterPro"/>
</dbReference>
<feature type="domain" description="CoA carboxyltransferase N-terminal" evidence="1">
    <location>
        <begin position="3"/>
        <end position="258"/>
    </location>
</feature>
<evidence type="ECO:0000313" key="3">
    <source>
        <dbReference type="EMBL" id="RIE05639.1"/>
    </source>
</evidence>
<dbReference type="AlphaFoldDB" id="A0A398CWK7"/>
<reference evidence="3 4" key="1">
    <citation type="submission" date="2018-09" db="EMBL/GenBank/DDBJ databases">
        <title>Discovery and Ecogenomic Context for Candidatus Cryosericales, a Global Caldiserica Order Active in Thawing Permafrost.</title>
        <authorList>
            <person name="Martinez M.A."/>
            <person name="Woodcroft B.J."/>
            <person name="Ignacio Espinoza J.C."/>
            <person name="Zayed A."/>
            <person name="Singleton C.M."/>
            <person name="Boyd J."/>
            <person name="Li Y.-F."/>
            <person name="Purvine S."/>
            <person name="Maughan H."/>
            <person name="Hodgkins S.B."/>
            <person name="Anderson D."/>
            <person name="Sederholm M."/>
            <person name="Temperton B."/>
            <person name="Saleska S.R."/>
            <person name="Tyson G.W."/>
            <person name="Rich V.I."/>
        </authorList>
    </citation>
    <scope>NUCLEOTIDE SEQUENCE [LARGE SCALE GENOMIC DNA]</scope>
    <source>
        <strain evidence="3 4">SMC7</strain>
    </source>
</reference>
<dbReference type="SUPFAM" id="SSF52096">
    <property type="entry name" value="ClpP/crotonase"/>
    <property type="match status" value="2"/>
</dbReference>
<sequence>MSNDERFSALRSKREQIIAGGGPDRVKKQHEAGKLTARERIELLLDQGSFQEENVFISHRNTGFGLDKQELPGDGVVTGHGYVDGRLVFVYSQDFTVAGGSLGEMHAAKIAHVQDLAVKYGAPIVSISDSGGARIQEGIDSLKGYASIFYRNTISSGVIPQISMIAGPCAGGAVYSPGIMDFVVMTEQARMFITGSKVIQSVTGEEVTDEQLGGLTVHAEKSGNVHLAAANDEEAIKLIRELLSYLPANNSEDAPAAQSDDPIDRSTAEIGDIIPAEANKPYDVRKVIGSLADEGKFFEIAEGFAKSICVGFAHMGGQVVGVVANQSRSMAGVLNIDSSDKAARFVRFCDAFNIPLLTLVDVGGYLPGADQEYGGIIRHGAKLLYAFSECTVPKVTVILRKAYGGAYIAMSCRDLGADFVFALPSAEIAVMGADGAAQIIFSKEIREASDSEATRQKLIADYKDKLYNPYVAGERGLVDDILEPSQLRSRIIRSFRAAANKREERPTRKHGNIPL</sequence>
<protein>
    <submittedName>
        <fullName evidence="3">Methylmalonyl-CoA carboxyltransferase</fullName>
    </submittedName>
</protein>
<dbReference type="InterPro" id="IPR029045">
    <property type="entry name" value="ClpP/crotonase-like_dom_sf"/>
</dbReference>
<dbReference type="GO" id="GO:0016740">
    <property type="term" value="F:transferase activity"/>
    <property type="evidence" value="ECO:0007669"/>
    <property type="project" value="UniProtKB-KW"/>
</dbReference>
<dbReference type="PROSITE" id="PS50980">
    <property type="entry name" value="COA_CT_NTER"/>
    <property type="match status" value="1"/>
</dbReference>
<dbReference type="InterPro" id="IPR011763">
    <property type="entry name" value="COA_CT_C"/>
</dbReference>
<dbReference type="Pfam" id="PF01039">
    <property type="entry name" value="Carboxyl_trans"/>
    <property type="match status" value="1"/>
</dbReference>
<dbReference type="GO" id="GO:0003989">
    <property type="term" value="F:acetyl-CoA carboxylase activity"/>
    <property type="evidence" value="ECO:0007669"/>
    <property type="project" value="InterPro"/>
</dbReference>
<dbReference type="GO" id="GO:0006633">
    <property type="term" value="P:fatty acid biosynthetic process"/>
    <property type="evidence" value="ECO:0007669"/>
    <property type="project" value="InterPro"/>
</dbReference>
<dbReference type="PANTHER" id="PTHR43842:SF2">
    <property type="entry name" value="PROPIONYL-COA CARBOXYLASE BETA CHAIN, MITOCHONDRIAL"/>
    <property type="match status" value="1"/>
</dbReference>
<dbReference type="Proteomes" id="UP000266328">
    <property type="component" value="Unassembled WGS sequence"/>
</dbReference>
<dbReference type="PROSITE" id="PS50989">
    <property type="entry name" value="COA_CT_CTER"/>
    <property type="match status" value="1"/>
</dbReference>
<dbReference type="PANTHER" id="PTHR43842">
    <property type="entry name" value="PROPIONYL-COA CARBOXYLASE BETA CHAIN"/>
    <property type="match status" value="1"/>
</dbReference>
<keyword evidence="3" id="KW-0808">Transferase</keyword>